<reference evidence="3" key="1">
    <citation type="submission" date="2015-08" db="EMBL/GenBank/DDBJ databases">
        <title>Genome sequencing project for genomic taxonomy and phylogenomics of Bacillus-like bacteria.</title>
        <authorList>
            <person name="Liu B."/>
            <person name="Wang J."/>
            <person name="Zhu Y."/>
            <person name="Liu G."/>
            <person name="Chen Q."/>
            <person name="Chen Z."/>
            <person name="Lan J."/>
            <person name="Che J."/>
            <person name="Ge C."/>
            <person name="Shi H."/>
            <person name="Pan Z."/>
            <person name="Liu X."/>
        </authorList>
    </citation>
    <scope>NUCLEOTIDE SEQUENCE [LARGE SCALE GENOMIC DNA]</scope>
    <source>
        <strain evidence="3">FJAT-22460</strain>
    </source>
</reference>
<dbReference type="PANTHER" id="PTHR43245">
    <property type="entry name" value="BIFUNCTIONAL POLYMYXIN RESISTANCE PROTEIN ARNA"/>
    <property type="match status" value="1"/>
</dbReference>
<dbReference type="RefSeq" id="WP_054401616.1">
    <property type="nucleotide sequence ID" value="NZ_LIUT01000001.1"/>
</dbReference>
<dbReference type="OrthoDB" id="9809586at2"/>
<dbReference type="EMBL" id="LIUT01000001">
    <property type="protein sequence ID" value="KOR88665.1"/>
    <property type="molecule type" value="Genomic_DNA"/>
</dbReference>
<comment type="caution">
    <text evidence="2">The sequence shown here is derived from an EMBL/GenBank/DDBJ whole genome shotgun (WGS) entry which is preliminary data.</text>
</comment>
<dbReference type="Proteomes" id="UP000036932">
    <property type="component" value="Unassembled WGS sequence"/>
</dbReference>
<dbReference type="Pfam" id="PF01370">
    <property type="entry name" value="Epimerase"/>
    <property type="match status" value="1"/>
</dbReference>
<dbReference type="InterPro" id="IPR036291">
    <property type="entry name" value="NAD(P)-bd_dom_sf"/>
</dbReference>
<dbReference type="AlphaFoldDB" id="A0A0M1P2Y5"/>
<evidence type="ECO:0000259" key="1">
    <source>
        <dbReference type="Pfam" id="PF01370"/>
    </source>
</evidence>
<sequence length="295" mass="33134">MANILVLGGTRFFGKRLVNRLLARGDTVTILTRGSHKDSFGDAVQRLIADRKDPDQLRQAVEGREFDILYDNICYTPEEAGQAADIFAGRVGQYVLTSSLSVYDFADHPLREEDFDPYRYPVMMNDRRDYSYEEGKRQSEAVLFSRHNLNVTAVRFPIVLGPDDYTRRLLFHIEHAESGEAIGLPDPDARISFVHAEEAAEFLEWAGHSKFEGPVNACSSGTISVRELMSLIQHNIGRTVPLQTSAAPEHMSPFGIPGDWTMDHSRAAAAGFKFWDLSEWMPNLIAELTADLKGR</sequence>
<dbReference type="SUPFAM" id="SSF51735">
    <property type="entry name" value="NAD(P)-binding Rossmann-fold domains"/>
    <property type="match status" value="1"/>
</dbReference>
<proteinExistence type="predicted"/>
<dbReference type="PANTHER" id="PTHR43245:SF13">
    <property type="entry name" value="UDP-D-APIOSE_UDP-D-XYLOSE SYNTHASE 2"/>
    <property type="match status" value="1"/>
</dbReference>
<dbReference type="Gene3D" id="3.40.50.720">
    <property type="entry name" value="NAD(P)-binding Rossmann-like Domain"/>
    <property type="match status" value="1"/>
</dbReference>
<protein>
    <submittedName>
        <fullName evidence="2">NAD-dependent dehydratase</fullName>
    </submittedName>
</protein>
<accession>A0A0M1P2Y5</accession>
<gene>
    <name evidence="2" type="ORF">AM231_05490</name>
</gene>
<name>A0A0M1P2Y5_9BACL</name>
<feature type="domain" description="NAD-dependent epimerase/dehydratase" evidence="1">
    <location>
        <begin position="4"/>
        <end position="208"/>
    </location>
</feature>
<dbReference type="PATRIC" id="fig|1705565.3.peg.2991"/>
<dbReference type="InterPro" id="IPR001509">
    <property type="entry name" value="Epimerase_deHydtase"/>
</dbReference>
<evidence type="ECO:0000313" key="2">
    <source>
        <dbReference type="EMBL" id="KOR88665.1"/>
    </source>
</evidence>
<evidence type="ECO:0000313" key="3">
    <source>
        <dbReference type="Proteomes" id="UP000036932"/>
    </source>
</evidence>
<organism evidence="2 3">
    <name type="scientific">Paenibacillus solani</name>
    <dbReference type="NCBI Taxonomy" id="1705565"/>
    <lineage>
        <taxon>Bacteria</taxon>
        <taxon>Bacillati</taxon>
        <taxon>Bacillota</taxon>
        <taxon>Bacilli</taxon>
        <taxon>Bacillales</taxon>
        <taxon>Paenibacillaceae</taxon>
        <taxon>Paenibacillus</taxon>
    </lineage>
</organism>
<dbReference type="InterPro" id="IPR050177">
    <property type="entry name" value="Lipid_A_modif_metabolic_enz"/>
</dbReference>
<keyword evidence="3" id="KW-1185">Reference proteome</keyword>